<evidence type="ECO:0000256" key="1">
    <source>
        <dbReference type="ARBA" id="ARBA00023015"/>
    </source>
</evidence>
<keyword evidence="3" id="KW-0804">Transcription</keyword>
<evidence type="ECO:0000256" key="3">
    <source>
        <dbReference type="ARBA" id="ARBA00023163"/>
    </source>
</evidence>
<dbReference type="EMBL" id="RYYV01000007">
    <property type="protein sequence ID" value="RUL75333.1"/>
    <property type="molecule type" value="Genomic_DNA"/>
</dbReference>
<evidence type="ECO:0000259" key="5">
    <source>
        <dbReference type="PROSITE" id="PS50937"/>
    </source>
</evidence>
<comment type="caution">
    <text evidence="6">The sequence shown here is derived from an EMBL/GenBank/DDBJ whole genome shotgun (WGS) entry which is preliminary data.</text>
</comment>
<dbReference type="SMART" id="SM00422">
    <property type="entry name" value="HTH_MERR"/>
    <property type="match status" value="1"/>
</dbReference>
<evidence type="ECO:0000313" key="6">
    <source>
        <dbReference type="EMBL" id="RUL75333.1"/>
    </source>
</evidence>
<dbReference type="InterPro" id="IPR009061">
    <property type="entry name" value="DNA-bd_dom_put_sf"/>
</dbReference>
<evidence type="ECO:0000256" key="2">
    <source>
        <dbReference type="ARBA" id="ARBA00023125"/>
    </source>
</evidence>
<proteinExistence type="predicted"/>
<accession>A0A432M6U3</accession>
<evidence type="ECO:0000313" key="7">
    <source>
        <dbReference type="Proteomes" id="UP000274358"/>
    </source>
</evidence>
<keyword evidence="4" id="KW-0175">Coiled coil</keyword>
<dbReference type="Pfam" id="PF09278">
    <property type="entry name" value="MerR-DNA-bind"/>
    <property type="match status" value="1"/>
</dbReference>
<keyword evidence="7" id="KW-1185">Reference proteome</keyword>
<dbReference type="AlphaFoldDB" id="A0A432M6U3"/>
<dbReference type="PRINTS" id="PR00040">
    <property type="entry name" value="HTHMERR"/>
</dbReference>
<dbReference type="PANTHER" id="PTHR30204:SF94">
    <property type="entry name" value="HEAVY METAL-DEPENDENT TRANSCRIPTIONAL REGULATOR HI_0293-RELATED"/>
    <property type="match status" value="1"/>
</dbReference>
<dbReference type="InterPro" id="IPR015358">
    <property type="entry name" value="Tscrpt_reg_MerR_DNA-bd"/>
</dbReference>
<gene>
    <name evidence="6" type="ORF">EKH80_11445</name>
</gene>
<keyword evidence="2 6" id="KW-0238">DNA-binding</keyword>
<protein>
    <submittedName>
        <fullName evidence="6">MerR family DNA-binding transcriptional regulator</fullName>
    </submittedName>
</protein>
<feature type="domain" description="HTH merR-type" evidence="5">
    <location>
        <begin position="1"/>
        <end position="69"/>
    </location>
</feature>
<dbReference type="GO" id="GO:0003700">
    <property type="term" value="F:DNA-binding transcription factor activity"/>
    <property type="evidence" value="ECO:0007669"/>
    <property type="project" value="InterPro"/>
</dbReference>
<dbReference type="SUPFAM" id="SSF46955">
    <property type="entry name" value="Putative DNA-binding domain"/>
    <property type="match status" value="1"/>
</dbReference>
<dbReference type="InterPro" id="IPR047057">
    <property type="entry name" value="MerR_fam"/>
</dbReference>
<dbReference type="PROSITE" id="PS50937">
    <property type="entry name" value="HTH_MERR_2"/>
    <property type="match status" value="1"/>
</dbReference>
<sequence>MRTGMLIKRASVTRDTLRYYEREGLITPPVRLANGYRDYPERVLEEIRFIRLGQSVGLPLQIIRSAIPYLITPQPGCQELRAVLEAQMRSLDEQMDKLRSAKARLGKWLLANRAAAMAS</sequence>
<dbReference type="InterPro" id="IPR000551">
    <property type="entry name" value="MerR-type_HTH_dom"/>
</dbReference>
<organism evidence="6 7">
    <name type="scientific">Dyella choica</name>
    <dbReference type="NCBI Taxonomy" id="1927959"/>
    <lineage>
        <taxon>Bacteria</taxon>
        <taxon>Pseudomonadati</taxon>
        <taxon>Pseudomonadota</taxon>
        <taxon>Gammaproteobacteria</taxon>
        <taxon>Lysobacterales</taxon>
        <taxon>Rhodanobacteraceae</taxon>
        <taxon>Dyella</taxon>
    </lineage>
</organism>
<dbReference type="Pfam" id="PF00376">
    <property type="entry name" value="MerR"/>
    <property type="match status" value="1"/>
</dbReference>
<dbReference type="GO" id="GO:0003677">
    <property type="term" value="F:DNA binding"/>
    <property type="evidence" value="ECO:0007669"/>
    <property type="project" value="UniProtKB-KW"/>
</dbReference>
<dbReference type="PANTHER" id="PTHR30204">
    <property type="entry name" value="REDOX-CYCLING DRUG-SENSING TRANSCRIPTIONAL ACTIVATOR SOXR"/>
    <property type="match status" value="1"/>
</dbReference>
<dbReference type="Proteomes" id="UP000274358">
    <property type="component" value="Unassembled WGS sequence"/>
</dbReference>
<dbReference type="Gene3D" id="1.10.1660.10">
    <property type="match status" value="1"/>
</dbReference>
<evidence type="ECO:0000256" key="4">
    <source>
        <dbReference type="SAM" id="Coils"/>
    </source>
</evidence>
<feature type="coiled-coil region" evidence="4">
    <location>
        <begin position="77"/>
        <end position="104"/>
    </location>
</feature>
<reference evidence="6 7" key="1">
    <citation type="submission" date="2018-12" db="EMBL/GenBank/DDBJ databases">
        <title>Dyella dinghuensis sp. nov. DHOA06 and Dyella choica sp. nov. 4M-K27, isolated from forest soil.</title>
        <authorList>
            <person name="Qiu L.-H."/>
            <person name="Gao Z.-H."/>
        </authorList>
    </citation>
    <scope>NUCLEOTIDE SEQUENCE [LARGE SCALE GENOMIC DNA]</scope>
    <source>
        <strain evidence="6 7">4M-K27</strain>
    </source>
</reference>
<keyword evidence="1" id="KW-0805">Transcription regulation</keyword>
<name>A0A432M6U3_9GAMM</name>